<protein>
    <recommendedName>
        <fullName evidence="1">D-inositol 3-phosphate glycosyltransferase</fullName>
    </recommendedName>
</protein>
<keyword evidence="2" id="KW-0328">Glycosyltransferase</keyword>
<dbReference type="InterPro" id="IPR028098">
    <property type="entry name" value="Glyco_trans_4-like_N"/>
</dbReference>
<feature type="domain" description="Glycosyl transferase family 1" evidence="5">
    <location>
        <begin position="271"/>
        <end position="426"/>
    </location>
</feature>
<reference evidence="7 8" key="1">
    <citation type="submission" date="2019-06" db="EMBL/GenBank/DDBJ databases">
        <title>Whole genome shotgun sequence of Streptomyces cacaoi subsp. cacaoi NBRC 12748.</title>
        <authorList>
            <person name="Hosoyama A."/>
            <person name="Uohara A."/>
            <person name="Ohji S."/>
            <person name="Ichikawa N."/>
        </authorList>
    </citation>
    <scope>NUCLEOTIDE SEQUENCE [LARGE SCALE GENOMIC DNA]</scope>
    <source>
        <strain evidence="7 8">NBRC 12748</strain>
    </source>
</reference>
<dbReference type="EMBL" id="BJMM01000080">
    <property type="protein sequence ID" value="GEB54067.1"/>
    <property type="molecule type" value="Genomic_DNA"/>
</dbReference>
<evidence type="ECO:0000259" key="5">
    <source>
        <dbReference type="Pfam" id="PF00534"/>
    </source>
</evidence>
<evidence type="ECO:0000256" key="4">
    <source>
        <dbReference type="SAM" id="MobiDB-lite"/>
    </source>
</evidence>
<dbReference type="Pfam" id="PF00534">
    <property type="entry name" value="Glycos_transf_1"/>
    <property type="match status" value="1"/>
</dbReference>
<evidence type="ECO:0000256" key="3">
    <source>
        <dbReference type="ARBA" id="ARBA00022679"/>
    </source>
</evidence>
<dbReference type="SUPFAM" id="SSF53756">
    <property type="entry name" value="UDP-Glycosyltransferase/glycogen phosphorylase"/>
    <property type="match status" value="1"/>
</dbReference>
<evidence type="ECO:0000313" key="8">
    <source>
        <dbReference type="Proteomes" id="UP000319210"/>
    </source>
</evidence>
<feature type="region of interest" description="Disordered" evidence="4">
    <location>
        <begin position="520"/>
        <end position="574"/>
    </location>
</feature>
<feature type="region of interest" description="Disordered" evidence="4">
    <location>
        <begin position="240"/>
        <end position="272"/>
    </location>
</feature>
<dbReference type="InterPro" id="IPR001296">
    <property type="entry name" value="Glyco_trans_1"/>
</dbReference>
<dbReference type="PANTHER" id="PTHR12526">
    <property type="entry name" value="GLYCOSYLTRANSFERASE"/>
    <property type="match status" value="1"/>
</dbReference>
<dbReference type="PANTHER" id="PTHR12526:SF627">
    <property type="entry name" value="D-RHAMNOSYLTRANSFERASE WBPZ"/>
    <property type="match status" value="1"/>
</dbReference>
<dbReference type="CDD" id="cd03820">
    <property type="entry name" value="GT4_AmsD-like"/>
    <property type="match status" value="1"/>
</dbReference>
<evidence type="ECO:0000256" key="1">
    <source>
        <dbReference type="ARBA" id="ARBA00021292"/>
    </source>
</evidence>
<evidence type="ECO:0000256" key="2">
    <source>
        <dbReference type="ARBA" id="ARBA00022676"/>
    </source>
</evidence>
<dbReference type="OrthoDB" id="570545at2"/>
<sequence>MPRLPWQPTASAPRRGRHPLSGPRPNPLSGPRQDPLSGRGPAGAGAKIVFLLHNAYAVGGTVRTTLNLASAFADAGHTVEVVSLNRHRAGTRFAWDPRVRLVPLVDLRDGAADRELPAFGRPARDFPRADRRHAQYTALHDARLRGYLEDSDADVVIGTRPGLNVCLARFGPRRALRLAQEHLRLEAHSAWLRAVLARHYRTLDAVVTTTEADAAVYRRRMWLPGVPVLAVPNIVPAPDPSLLHPGRETAADGAARAGDGGGGEGRSEGGDGDAPYIAAAGRLVHGKRFDLLVEAFARLAPHHPEWQLRIYGGGPEKDRLRERIAAHGLTGRVRLMGTRSPMEAEFARAEVVASASDAESFGMTLVEAMRCGVPVVSTDCPLGPAEIVHDGVDGFLVPKGDADALAGALTRLIEHPRRRRAMGRAALASARRYDPDRIVARYGELFARLRRTRGVRALYRSLSAAPVRLCRARPVVRPRLLRLAGRAVHTVRARVPARVRHRARARVPARLRPYVRAGLRALHTANTAPDGGTSADDAEPRGEQSAPGREPRTAGPGPHAERGRGAHLPRERSA</sequence>
<dbReference type="Gene3D" id="3.40.50.2000">
    <property type="entry name" value="Glycogen Phosphorylase B"/>
    <property type="match status" value="2"/>
</dbReference>
<proteinExistence type="predicted"/>
<gene>
    <name evidence="7" type="ORF">SCA03_66180</name>
</gene>
<dbReference type="GO" id="GO:0016757">
    <property type="term" value="F:glycosyltransferase activity"/>
    <property type="evidence" value="ECO:0007669"/>
    <property type="project" value="UniProtKB-KW"/>
</dbReference>
<feature type="domain" description="Glycosyltransferase subfamily 4-like N-terminal" evidence="6">
    <location>
        <begin position="58"/>
        <end position="235"/>
    </location>
</feature>
<keyword evidence="8" id="KW-1185">Reference proteome</keyword>
<keyword evidence="3" id="KW-0808">Transferase</keyword>
<name>A0A4Y3RBI9_STRCI</name>
<evidence type="ECO:0000259" key="6">
    <source>
        <dbReference type="Pfam" id="PF13439"/>
    </source>
</evidence>
<feature type="region of interest" description="Disordered" evidence="4">
    <location>
        <begin position="1"/>
        <end position="40"/>
    </location>
</feature>
<dbReference type="AlphaFoldDB" id="A0A4Y3RBI9"/>
<dbReference type="Pfam" id="PF13439">
    <property type="entry name" value="Glyco_transf_4"/>
    <property type="match status" value="1"/>
</dbReference>
<dbReference type="RefSeq" id="WP_141275828.1">
    <property type="nucleotide sequence ID" value="NZ_BJMM01000080.1"/>
</dbReference>
<feature type="compositionally biased region" description="Basic and acidic residues" evidence="4">
    <location>
        <begin position="559"/>
        <end position="574"/>
    </location>
</feature>
<dbReference type="Proteomes" id="UP000319210">
    <property type="component" value="Unassembled WGS sequence"/>
</dbReference>
<evidence type="ECO:0000313" key="7">
    <source>
        <dbReference type="EMBL" id="GEB54067.1"/>
    </source>
</evidence>
<comment type="caution">
    <text evidence="7">The sequence shown here is derived from an EMBL/GenBank/DDBJ whole genome shotgun (WGS) entry which is preliminary data.</text>
</comment>
<accession>A0A4Y3RBI9</accession>
<organism evidence="7 8">
    <name type="scientific">Streptomyces cacaoi</name>
    <dbReference type="NCBI Taxonomy" id="1898"/>
    <lineage>
        <taxon>Bacteria</taxon>
        <taxon>Bacillati</taxon>
        <taxon>Actinomycetota</taxon>
        <taxon>Actinomycetes</taxon>
        <taxon>Kitasatosporales</taxon>
        <taxon>Streptomycetaceae</taxon>
        <taxon>Streptomyces</taxon>
    </lineage>
</organism>